<dbReference type="AlphaFoldDB" id="A0AA39WY68"/>
<organism evidence="2 3">
    <name type="scientific">Immersiella caudata</name>
    <dbReference type="NCBI Taxonomy" id="314043"/>
    <lineage>
        <taxon>Eukaryota</taxon>
        <taxon>Fungi</taxon>
        <taxon>Dikarya</taxon>
        <taxon>Ascomycota</taxon>
        <taxon>Pezizomycotina</taxon>
        <taxon>Sordariomycetes</taxon>
        <taxon>Sordariomycetidae</taxon>
        <taxon>Sordariales</taxon>
        <taxon>Lasiosphaeriaceae</taxon>
        <taxon>Immersiella</taxon>
    </lineage>
</organism>
<gene>
    <name evidence="2" type="ORF">B0T14DRAFT_516998</name>
</gene>
<proteinExistence type="predicted"/>
<evidence type="ECO:0000313" key="2">
    <source>
        <dbReference type="EMBL" id="KAK0623746.1"/>
    </source>
</evidence>
<evidence type="ECO:0000313" key="3">
    <source>
        <dbReference type="Proteomes" id="UP001175000"/>
    </source>
</evidence>
<name>A0AA39WY68_9PEZI</name>
<evidence type="ECO:0000256" key="1">
    <source>
        <dbReference type="SAM" id="MobiDB-lite"/>
    </source>
</evidence>
<comment type="caution">
    <text evidence="2">The sequence shown here is derived from an EMBL/GenBank/DDBJ whole genome shotgun (WGS) entry which is preliminary data.</text>
</comment>
<dbReference type="EMBL" id="JAULSU010000003">
    <property type="protein sequence ID" value="KAK0623746.1"/>
    <property type="molecule type" value="Genomic_DNA"/>
</dbReference>
<reference evidence="2" key="1">
    <citation type="submission" date="2023-06" db="EMBL/GenBank/DDBJ databases">
        <title>Genome-scale phylogeny and comparative genomics of the fungal order Sordariales.</title>
        <authorList>
            <consortium name="Lawrence Berkeley National Laboratory"/>
            <person name="Hensen N."/>
            <person name="Bonometti L."/>
            <person name="Westerberg I."/>
            <person name="Brannstrom I.O."/>
            <person name="Guillou S."/>
            <person name="Cros-Aarteil S."/>
            <person name="Calhoun S."/>
            <person name="Haridas S."/>
            <person name="Kuo A."/>
            <person name="Mondo S."/>
            <person name="Pangilinan J."/>
            <person name="Riley R."/>
            <person name="Labutti K."/>
            <person name="Andreopoulos B."/>
            <person name="Lipzen A."/>
            <person name="Chen C."/>
            <person name="Yanf M."/>
            <person name="Daum C."/>
            <person name="Ng V."/>
            <person name="Clum A."/>
            <person name="Steindorff A."/>
            <person name="Ohm R."/>
            <person name="Martin F."/>
            <person name="Silar P."/>
            <person name="Natvig D."/>
            <person name="Lalanne C."/>
            <person name="Gautier V."/>
            <person name="Ament-Velasquez S.L."/>
            <person name="Kruys A."/>
            <person name="Hutchinson M.I."/>
            <person name="Powell A.J."/>
            <person name="Barry K."/>
            <person name="Miller A.N."/>
            <person name="Grigoriev I.V."/>
            <person name="Debuchy R."/>
            <person name="Gladieux P."/>
            <person name="Thoren M.H."/>
            <person name="Johannesson H."/>
        </authorList>
    </citation>
    <scope>NUCLEOTIDE SEQUENCE</scope>
    <source>
        <strain evidence="2">CBS 606.72</strain>
    </source>
</reference>
<feature type="compositionally biased region" description="Polar residues" evidence="1">
    <location>
        <begin position="218"/>
        <end position="238"/>
    </location>
</feature>
<keyword evidence="3" id="KW-1185">Reference proteome</keyword>
<protein>
    <submittedName>
        <fullName evidence="2">Uncharacterized protein</fullName>
    </submittedName>
</protein>
<feature type="region of interest" description="Disordered" evidence="1">
    <location>
        <begin position="215"/>
        <end position="238"/>
    </location>
</feature>
<sequence>MHIGGTISRRSPLRRGTAWNQARSIVGWPALRGTLLELSRHGPMHRPRLASIASPPETKQPVPWQTVTYRSPQWSHENVRGRKKAEGRPILDKKGLDDLAKLHNGLGGDRDAACRYCKFVQASLPVSVSAAVAEAAAASGSRGSEPATPTLFAALKDAGQYCAPNARSRSTYHLPACLEETFATAVVAGSSIKSKHVRCTNAELLRRRCPWVGAGSPRQGQSPLAITPMQSTHLSTLH</sequence>
<accession>A0AA39WY68</accession>
<dbReference type="Proteomes" id="UP001175000">
    <property type="component" value="Unassembled WGS sequence"/>
</dbReference>